<evidence type="ECO:0000256" key="2">
    <source>
        <dbReference type="ARBA" id="ARBA00023002"/>
    </source>
</evidence>
<dbReference type="Pfam" id="PF13561">
    <property type="entry name" value="adh_short_C2"/>
    <property type="match status" value="1"/>
</dbReference>
<dbReference type="GO" id="GO:0004316">
    <property type="term" value="F:3-oxoacyl-[acyl-carrier-protein] reductase (NADPH) activity"/>
    <property type="evidence" value="ECO:0007669"/>
    <property type="project" value="UniProtKB-EC"/>
</dbReference>
<gene>
    <name evidence="3" type="ORF">MARGE09_P2527</name>
</gene>
<accession>A0AAN2BKS5</accession>
<dbReference type="InterPro" id="IPR020904">
    <property type="entry name" value="Sc_DH/Rdtase_CS"/>
</dbReference>
<dbReference type="PANTHER" id="PTHR43477">
    <property type="entry name" value="DIHYDROANTICAPSIN 7-DEHYDROGENASE"/>
    <property type="match status" value="1"/>
</dbReference>
<dbReference type="InterPro" id="IPR036291">
    <property type="entry name" value="NAD(P)-bd_dom_sf"/>
</dbReference>
<dbReference type="EC" id="1.1.1.100" evidence="3"/>
<dbReference type="InterPro" id="IPR051122">
    <property type="entry name" value="SDR_DHRS6-like"/>
</dbReference>
<evidence type="ECO:0000256" key="1">
    <source>
        <dbReference type="ARBA" id="ARBA00006484"/>
    </source>
</evidence>
<dbReference type="PROSITE" id="PS00061">
    <property type="entry name" value="ADH_SHORT"/>
    <property type="match status" value="1"/>
</dbReference>
<dbReference type="PANTHER" id="PTHR43477:SF1">
    <property type="entry name" value="DIHYDROANTICAPSIN 7-DEHYDROGENASE"/>
    <property type="match status" value="1"/>
</dbReference>
<dbReference type="InterPro" id="IPR002347">
    <property type="entry name" value="SDR_fam"/>
</dbReference>
<protein>
    <submittedName>
        <fullName evidence="3">3-oxoacyl-[acyl-carrier protein] reductase</fullName>
        <ecNumber evidence="3">1.1.1.100</ecNumber>
    </submittedName>
</protein>
<keyword evidence="4" id="KW-1185">Reference proteome</keyword>
<dbReference type="SUPFAM" id="SSF51735">
    <property type="entry name" value="NAD(P)-binding Rossmann-fold domains"/>
    <property type="match status" value="1"/>
</dbReference>
<dbReference type="Gene3D" id="3.40.50.720">
    <property type="entry name" value="NAD(P)-binding Rossmann-like Domain"/>
    <property type="match status" value="1"/>
</dbReference>
<dbReference type="EMBL" id="AP023086">
    <property type="protein sequence ID" value="BCD98326.1"/>
    <property type="molecule type" value="Genomic_DNA"/>
</dbReference>
<evidence type="ECO:0000313" key="3">
    <source>
        <dbReference type="EMBL" id="BCD98326.1"/>
    </source>
</evidence>
<name>A0AAN2BKS5_9GAMM</name>
<dbReference type="CDD" id="cd05233">
    <property type="entry name" value="SDR_c"/>
    <property type="match status" value="1"/>
</dbReference>
<evidence type="ECO:0000313" key="4">
    <source>
        <dbReference type="Proteomes" id="UP001320119"/>
    </source>
</evidence>
<reference evidence="3 4" key="1">
    <citation type="journal article" date="2022" name="IScience">
        <title>An ultrasensitive nanofiber-based assay for enzymatic hydrolysis and deep-sea microbial degradation of cellulose.</title>
        <authorList>
            <person name="Tsudome M."/>
            <person name="Tachioka M."/>
            <person name="Miyazaki M."/>
            <person name="Uchimura K."/>
            <person name="Tsuda M."/>
            <person name="Takaki Y."/>
            <person name="Deguchi S."/>
        </authorList>
    </citation>
    <scope>NUCLEOTIDE SEQUENCE [LARGE SCALE GENOMIC DNA]</scope>
    <source>
        <strain evidence="3 4">GE09</strain>
    </source>
</reference>
<keyword evidence="2 3" id="KW-0560">Oxidoreductase</keyword>
<sequence length="235" mass="25914">MNNKQKTALVLGCSSIVGLSVADRLLSEGWKVYGTFGRREVAIKHPSFLALHLNVESSASISNFTEEMFNRGVQLDLVVGLIGVLPGKSLQDYDENDLARIIDINFTSTAKLLKRLETQFCMGSSIVLMSSISSERGSYDPIYAASKGAVNAFVKSLATWLAPKVRVNAIAPSLIESTVMFDEMLPERRELQLTQCPMKQFLSPEDLARIIVDIEQPHWAHLNGVVLKLNGGIYV</sequence>
<dbReference type="KEGG" id="marq:MARGE09_P2527"/>
<proteinExistence type="inferred from homology"/>
<dbReference type="AlphaFoldDB" id="A0AAN2BKS5"/>
<organism evidence="3 4">
    <name type="scientific">Marinagarivorans cellulosilyticus</name>
    <dbReference type="NCBI Taxonomy" id="2721545"/>
    <lineage>
        <taxon>Bacteria</taxon>
        <taxon>Pseudomonadati</taxon>
        <taxon>Pseudomonadota</taxon>
        <taxon>Gammaproteobacteria</taxon>
        <taxon>Cellvibrionales</taxon>
        <taxon>Cellvibrionaceae</taxon>
        <taxon>Marinagarivorans</taxon>
    </lineage>
</organism>
<dbReference type="RefSeq" id="WP_236982586.1">
    <property type="nucleotide sequence ID" value="NZ_AP023086.1"/>
</dbReference>
<dbReference type="PRINTS" id="PR00081">
    <property type="entry name" value="GDHRDH"/>
</dbReference>
<dbReference type="Proteomes" id="UP001320119">
    <property type="component" value="Chromosome"/>
</dbReference>
<comment type="similarity">
    <text evidence="1">Belongs to the short-chain dehydrogenases/reductases (SDR) family.</text>
</comment>